<evidence type="ECO:0000256" key="4">
    <source>
        <dbReference type="SAM" id="Phobius"/>
    </source>
</evidence>
<sequence>DKNDMFRNHYHVGPPLMMSRVMFSGFVIVLVGLGFSASVDPPISDLINALQMAIEDWDPFAGQLAREIDDECISGRYDSTMSIDEPGDWNGSWDETCRLLKATVGLALFHNQETVALNPIAIAKWANIFETDQSGNTPLHVAAARGLENVVSKFMGIINDIEIMDQVKMSKQQAIDLKNFEGNTPLHLAIHNMREVVIKNLLAEGATSMVADHEGNTALHLSASGYSCSGETFIELIKAARPKPSELLRQSGMPPRFYTCLIKQLSDFGLTKDLCSVIFSKSCEGINLKNNFGETALSIAVQFHLVDIAQILFEHGADPTIGSDSGHTPWPLDGFSFLTDDDFLSMAQNINVNRQYNDGSTLLHCAIKCRRDVVVMKLLKRGANPIIADSNGNTALHLAIEMGLSQDIIIYIINSAGSTIVNIQNDEGVTALHVAASCTRVWEVEYLLEKGASRTILAYEKTALDMAKEKWALDNIPDDAKIVALLQHELIQSPNDD</sequence>
<feature type="non-terminal residue" evidence="5">
    <location>
        <position position="1"/>
    </location>
</feature>
<organism evidence="5">
    <name type="scientific">Spongospora subterranea</name>
    <dbReference type="NCBI Taxonomy" id="70186"/>
    <lineage>
        <taxon>Eukaryota</taxon>
        <taxon>Sar</taxon>
        <taxon>Rhizaria</taxon>
        <taxon>Endomyxa</taxon>
        <taxon>Phytomyxea</taxon>
        <taxon>Plasmodiophorida</taxon>
        <taxon>Plasmodiophoridae</taxon>
        <taxon>Spongospora</taxon>
    </lineage>
</organism>
<dbReference type="InterPro" id="IPR002110">
    <property type="entry name" value="Ankyrin_rpt"/>
</dbReference>
<feature type="repeat" description="ANK" evidence="3">
    <location>
        <begin position="181"/>
        <end position="213"/>
    </location>
</feature>
<feature type="repeat" description="ANK" evidence="3">
    <location>
        <begin position="358"/>
        <end position="390"/>
    </location>
</feature>
<dbReference type="PRINTS" id="PR01415">
    <property type="entry name" value="ANKYRIN"/>
</dbReference>
<dbReference type="AlphaFoldDB" id="A0A0H5QYD2"/>
<name>A0A0H5QYD2_9EUKA</name>
<proteinExistence type="predicted"/>
<evidence type="ECO:0000313" key="5">
    <source>
        <dbReference type="EMBL" id="CRZ06940.1"/>
    </source>
</evidence>
<dbReference type="PROSITE" id="PS50297">
    <property type="entry name" value="ANK_REP_REGION"/>
    <property type="match status" value="3"/>
</dbReference>
<feature type="repeat" description="ANK" evidence="3">
    <location>
        <begin position="427"/>
        <end position="459"/>
    </location>
</feature>
<keyword evidence="2 3" id="KW-0040">ANK repeat</keyword>
<keyword evidence="4" id="KW-1133">Transmembrane helix</keyword>
<dbReference type="EMBL" id="HACM01006498">
    <property type="protein sequence ID" value="CRZ06940.1"/>
    <property type="molecule type" value="Transcribed_RNA"/>
</dbReference>
<feature type="transmembrane region" description="Helical" evidence="4">
    <location>
        <begin position="21"/>
        <end position="39"/>
    </location>
</feature>
<feature type="repeat" description="ANK" evidence="3">
    <location>
        <begin position="292"/>
        <end position="324"/>
    </location>
</feature>
<keyword evidence="1" id="KW-0677">Repeat</keyword>
<evidence type="ECO:0000256" key="3">
    <source>
        <dbReference type="PROSITE-ProRule" id="PRU00023"/>
    </source>
</evidence>
<dbReference type="GO" id="GO:0004842">
    <property type="term" value="F:ubiquitin-protein transferase activity"/>
    <property type="evidence" value="ECO:0007669"/>
    <property type="project" value="TreeGrafter"/>
</dbReference>
<dbReference type="SUPFAM" id="SSF48403">
    <property type="entry name" value="Ankyrin repeat"/>
    <property type="match status" value="2"/>
</dbReference>
<dbReference type="PANTHER" id="PTHR24171">
    <property type="entry name" value="ANKYRIN REPEAT DOMAIN-CONTAINING PROTEIN 39-RELATED"/>
    <property type="match status" value="1"/>
</dbReference>
<keyword evidence="4" id="KW-0472">Membrane</keyword>
<protein>
    <submittedName>
        <fullName evidence="5">Uncharacterized protein</fullName>
    </submittedName>
</protein>
<accession>A0A0H5QYD2</accession>
<dbReference type="PANTHER" id="PTHR24171:SF8">
    <property type="entry name" value="BRCA1-ASSOCIATED RING DOMAIN PROTEIN 1"/>
    <property type="match status" value="1"/>
</dbReference>
<evidence type="ECO:0000256" key="1">
    <source>
        <dbReference type="ARBA" id="ARBA00022737"/>
    </source>
</evidence>
<dbReference type="Pfam" id="PF00023">
    <property type="entry name" value="Ank"/>
    <property type="match status" value="2"/>
</dbReference>
<dbReference type="GO" id="GO:0085020">
    <property type="term" value="P:protein K6-linked ubiquitination"/>
    <property type="evidence" value="ECO:0007669"/>
    <property type="project" value="TreeGrafter"/>
</dbReference>
<evidence type="ECO:0000256" key="2">
    <source>
        <dbReference type="ARBA" id="ARBA00023043"/>
    </source>
</evidence>
<feature type="repeat" description="ANK" evidence="3">
    <location>
        <begin position="134"/>
        <end position="166"/>
    </location>
</feature>
<reference evidence="5" key="1">
    <citation type="submission" date="2015-04" db="EMBL/GenBank/DDBJ databases">
        <title>The genome sequence of the plant pathogenic Rhizarian Plasmodiophora brassicae reveals insights in its biotrophic life cycle and the origin of chitin synthesis.</title>
        <authorList>
            <person name="Schwelm A."/>
            <person name="Fogelqvist J."/>
            <person name="Knaust A."/>
            <person name="Julke S."/>
            <person name="Lilja T."/>
            <person name="Dhandapani V."/>
            <person name="Bonilla-Rosso G."/>
            <person name="Karlsson M."/>
            <person name="Shevchenko A."/>
            <person name="Choi S.R."/>
            <person name="Kim H.G."/>
            <person name="Park J.Y."/>
            <person name="Lim Y.P."/>
            <person name="Ludwig-Muller J."/>
            <person name="Dixelius C."/>
        </authorList>
    </citation>
    <scope>NUCLEOTIDE SEQUENCE</scope>
    <source>
        <tissue evidence="5">Potato root galls</tissue>
    </source>
</reference>
<dbReference type="SMART" id="SM00248">
    <property type="entry name" value="ANK"/>
    <property type="match status" value="8"/>
</dbReference>
<dbReference type="InterPro" id="IPR036770">
    <property type="entry name" value="Ankyrin_rpt-contain_sf"/>
</dbReference>
<dbReference type="Pfam" id="PF12796">
    <property type="entry name" value="Ank_2"/>
    <property type="match status" value="2"/>
</dbReference>
<keyword evidence="4" id="KW-0812">Transmembrane</keyword>
<dbReference type="Gene3D" id="1.25.40.20">
    <property type="entry name" value="Ankyrin repeat-containing domain"/>
    <property type="match status" value="3"/>
</dbReference>
<dbReference type="PROSITE" id="PS50088">
    <property type="entry name" value="ANK_REPEAT"/>
    <property type="match status" value="5"/>
</dbReference>